<reference evidence="6" key="1">
    <citation type="journal article" date="2021" name="Open Biol.">
        <title>Shared evolutionary footprints suggest mitochondrial oxidative damage underlies multiple complex I losses in fungi.</title>
        <authorList>
            <person name="Schikora-Tamarit M.A."/>
            <person name="Marcet-Houben M."/>
            <person name="Nosek J."/>
            <person name="Gabaldon T."/>
        </authorList>
    </citation>
    <scope>NUCLEOTIDE SEQUENCE</scope>
    <source>
        <strain evidence="6">CBS2887</strain>
    </source>
</reference>
<dbReference type="Gene3D" id="2.60.120.920">
    <property type="match status" value="1"/>
</dbReference>
<dbReference type="GO" id="GO:0048188">
    <property type="term" value="C:Set1C/COMPASS complex"/>
    <property type="evidence" value="ECO:0007669"/>
    <property type="project" value="InterPro"/>
</dbReference>
<organism evidence="6 7">
    <name type="scientific">Wickerhamomyces pijperi</name>
    <name type="common">Yeast</name>
    <name type="synonym">Pichia pijperi</name>
    <dbReference type="NCBI Taxonomy" id="599730"/>
    <lineage>
        <taxon>Eukaryota</taxon>
        <taxon>Fungi</taxon>
        <taxon>Dikarya</taxon>
        <taxon>Ascomycota</taxon>
        <taxon>Saccharomycotina</taxon>
        <taxon>Saccharomycetes</taxon>
        <taxon>Phaffomycetales</taxon>
        <taxon>Wickerhamomycetaceae</taxon>
        <taxon>Wickerhamomyces</taxon>
    </lineage>
</organism>
<reference evidence="6" key="2">
    <citation type="submission" date="2021-01" db="EMBL/GenBank/DDBJ databases">
        <authorList>
            <person name="Schikora-Tamarit M.A."/>
        </authorList>
    </citation>
    <scope>NUCLEOTIDE SEQUENCE</scope>
    <source>
        <strain evidence="6">CBS2887</strain>
    </source>
</reference>
<evidence type="ECO:0000259" key="5">
    <source>
        <dbReference type="PROSITE" id="PS50188"/>
    </source>
</evidence>
<keyword evidence="2" id="KW-0539">Nucleus</keyword>
<feature type="region of interest" description="Disordered" evidence="4">
    <location>
        <begin position="1"/>
        <end position="33"/>
    </location>
</feature>
<dbReference type="PANTHER" id="PTHR10598">
    <property type="entry name" value="SET1/ASH2 HISTONE METHYLTRANSFERASE COMPLEX SUBUNIT ASH2"/>
    <property type="match status" value="1"/>
</dbReference>
<dbReference type="SUPFAM" id="SSF49899">
    <property type="entry name" value="Concanavalin A-like lectins/glucanases"/>
    <property type="match status" value="1"/>
</dbReference>
<evidence type="ECO:0000256" key="1">
    <source>
        <dbReference type="ARBA" id="ARBA00004123"/>
    </source>
</evidence>
<evidence type="ECO:0000256" key="3">
    <source>
        <dbReference type="ARBA" id="ARBA00038149"/>
    </source>
</evidence>
<dbReference type="OrthoDB" id="10266026at2759"/>
<sequence>MSNVPLKRPLEDITGSRSGSPAPDQIRLRKELDSVPLSTTPSLSTVKTKKQKLILNKFKPYYDYKPSYFLHSSNTIHFTPHPKFPDFYSTEDCPLSGRRGFIYEKVSPNPLLPIIRYSSCEMEPYKPKLSLFDRSSSTLLSKDLQKVTTEKGWVSCRAEVPIKQGVTYFEFNVIKSDSKAHVRLGIGRREAKLEGPVGYDGYSYGIRDITGEGVHLSRRTQFMDGKGFRSGDVIGMLVCLPNEQGDGDINMDQKLEQEQVRDIVRDQVVCGYKNRLYFEKFDYTSTMKMDHLHFPVTVYGEEAVPDSEMFKPDEIAGSYIRVFKNGVDQGILFQNLYEFKNGCSEMSRNKINKNADNGLCGYYPMLSVFGGGIAEFNAGPEFKYPPKDLIGSDVKEYWELYDEGIVEDMVWDMVDEIEAEFIQGSIDLAEKQEHLA</sequence>
<dbReference type="InterPro" id="IPR013320">
    <property type="entry name" value="ConA-like_dom_sf"/>
</dbReference>
<protein>
    <recommendedName>
        <fullName evidence="5">B30.2/SPRY domain-containing protein</fullName>
    </recommendedName>
</protein>
<dbReference type="InterPro" id="IPR001870">
    <property type="entry name" value="B30.2/SPRY"/>
</dbReference>
<dbReference type="InterPro" id="IPR043136">
    <property type="entry name" value="B30.2/SPRY_sf"/>
</dbReference>
<dbReference type="EMBL" id="JAEUBG010003785">
    <property type="protein sequence ID" value="KAH3682300.1"/>
    <property type="molecule type" value="Genomic_DNA"/>
</dbReference>
<evidence type="ECO:0000256" key="4">
    <source>
        <dbReference type="SAM" id="MobiDB-lite"/>
    </source>
</evidence>
<name>A0A9P8Q3G2_WICPI</name>
<dbReference type="PANTHER" id="PTHR10598:SF0">
    <property type="entry name" value="SET1_ASH2 HISTONE METHYLTRANSFERASE COMPLEX SUBUNIT ASH2"/>
    <property type="match status" value="1"/>
</dbReference>
<evidence type="ECO:0000313" key="7">
    <source>
        <dbReference type="Proteomes" id="UP000774326"/>
    </source>
</evidence>
<comment type="caution">
    <text evidence="6">The sequence shown here is derived from an EMBL/GenBank/DDBJ whole genome shotgun (WGS) entry which is preliminary data.</text>
</comment>
<dbReference type="CDD" id="cd12872">
    <property type="entry name" value="SPRY_Ash2"/>
    <property type="match status" value="1"/>
</dbReference>
<evidence type="ECO:0000313" key="6">
    <source>
        <dbReference type="EMBL" id="KAH3682300.1"/>
    </source>
</evidence>
<dbReference type="InterPro" id="IPR037353">
    <property type="entry name" value="ASH2"/>
</dbReference>
<evidence type="ECO:0000256" key="2">
    <source>
        <dbReference type="ARBA" id="ARBA00023242"/>
    </source>
</evidence>
<gene>
    <name evidence="6" type="ORF">WICPIJ_006733</name>
</gene>
<dbReference type="InterPro" id="IPR003877">
    <property type="entry name" value="SPRY_dom"/>
</dbReference>
<feature type="domain" description="B30.2/SPRY" evidence="5">
    <location>
        <begin position="107"/>
        <end position="299"/>
    </location>
</feature>
<dbReference type="PROSITE" id="PS50188">
    <property type="entry name" value="B302_SPRY"/>
    <property type="match status" value="1"/>
</dbReference>
<comment type="subcellular location">
    <subcellularLocation>
        <location evidence="1">Nucleus</location>
    </subcellularLocation>
</comment>
<dbReference type="AlphaFoldDB" id="A0A9P8Q3G2"/>
<dbReference type="Proteomes" id="UP000774326">
    <property type="component" value="Unassembled WGS sequence"/>
</dbReference>
<keyword evidence="7" id="KW-1185">Reference proteome</keyword>
<comment type="similarity">
    <text evidence="3">Belongs to the cclA family.</text>
</comment>
<proteinExistence type="inferred from homology"/>
<accession>A0A9P8Q3G2</accession>
<dbReference type="SMART" id="SM00449">
    <property type="entry name" value="SPRY"/>
    <property type="match status" value="1"/>
</dbReference>
<dbReference type="GO" id="GO:0000976">
    <property type="term" value="F:transcription cis-regulatory region binding"/>
    <property type="evidence" value="ECO:0007669"/>
    <property type="project" value="TreeGrafter"/>
</dbReference>